<dbReference type="InParanoid" id="C4R5X2"/>
<organism evidence="2 3">
    <name type="scientific">Komagataella phaffii (strain GS115 / ATCC 20864)</name>
    <name type="common">Yeast</name>
    <name type="synonym">Pichia pastoris</name>
    <dbReference type="NCBI Taxonomy" id="644223"/>
    <lineage>
        <taxon>Eukaryota</taxon>
        <taxon>Fungi</taxon>
        <taxon>Dikarya</taxon>
        <taxon>Ascomycota</taxon>
        <taxon>Saccharomycotina</taxon>
        <taxon>Pichiomycetes</taxon>
        <taxon>Pichiales</taxon>
        <taxon>Pichiaceae</taxon>
        <taxon>Komagataella</taxon>
    </lineage>
</organism>
<dbReference type="STRING" id="644223.C4R5X2"/>
<feature type="chain" id="PRO_5002942290" description="DUF218 domain-containing protein" evidence="1">
    <location>
        <begin position="19"/>
        <end position="261"/>
    </location>
</feature>
<reference evidence="2 3" key="1">
    <citation type="journal article" date="2009" name="Nat. Biotechnol.">
        <title>Genome sequence of the recombinant protein production host Pichia pastoris.</title>
        <authorList>
            <person name="De Schutter K."/>
            <person name="Lin Y.C."/>
            <person name="Tiels P."/>
            <person name="Van Hecke A."/>
            <person name="Glinka S."/>
            <person name="Weber-Lehmann J."/>
            <person name="Rouze P."/>
            <person name="Van de Peer Y."/>
            <person name="Callewaert N."/>
        </authorList>
    </citation>
    <scope>NUCLEOTIDE SEQUENCE [LARGE SCALE GENOMIC DNA]</scope>
    <source>
        <strain evidence="3">GS115 / ATCC 20864</strain>
    </source>
</reference>
<dbReference type="eggNOG" id="KOG4533">
    <property type="taxonomic scope" value="Eukaryota"/>
</dbReference>
<accession>C4R5X2</accession>
<dbReference type="KEGG" id="ppa:PAS_chr3_0900"/>
<dbReference type="GO" id="GO:0005737">
    <property type="term" value="C:cytoplasm"/>
    <property type="evidence" value="ECO:0007669"/>
    <property type="project" value="TreeGrafter"/>
</dbReference>
<gene>
    <name evidence="2" type="ordered locus">PAS_chr3_0900</name>
</gene>
<sequence length="261" mass="29989">MARLRRLRIFLLIAKSMSLIIVPGHSIWKYFEGYDSEAPGTSSSEWELASFQKEADDHLAFIEHVKIGVDQLIRTENSILIFSGGQTKESCGPISEAQSYWFLAKALGLYENQSVASRIHTEEYARDSFENVLFSILRYKEIVGDYPKSLTIVGLGFKKARFVHQHFPALSWEGEYEYISVGPTLLDSFFSDCVTEAQRKEKEEAYFSDLESSEMKYAVSEFSRDPFGKGPVLSAKRRLRDPFKRGCPYRDEKYFDMLDSN</sequence>
<dbReference type="EMBL" id="FN392321">
    <property type="protein sequence ID" value="CAY70958.1"/>
    <property type="molecule type" value="Genomic_DNA"/>
</dbReference>
<protein>
    <recommendedName>
        <fullName evidence="4">DUF218 domain-containing protein</fullName>
    </recommendedName>
</protein>
<keyword evidence="3" id="KW-1185">Reference proteome</keyword>
<dbReference type="HOGENOM" id="CLU_048479_1_1_1"/>
<dbReference type="InterPro" id="IPR055323">
    <property type="entry name" value="C57A10.07/YOR238W"/>
</dbReference>
<dbReference type="PANTHER" id="PTHR28110:SF1">
    <property type="entry name" value="TRANSMEMBRANE PROTEIN"/>
    <property type="match status" value="1"/>
</dbReference>
<proteinExistence type="predicted"/>
<dbReference type="Proteomes" id="UP000000314">
    <property type="component" value="Chromosome 3"/>
</dbReference>
<evidence type="ECO:0000256" key="1">
    <source>
        <dbReference type="SAM" id="SignalP"/>
    </source>
</evidence>
<dbReference type="RefSeq" id="XP_002493137.1">
    <property type="nucleotide sequence ID" value="XM_002493092.1"/>
</dbReference>
<evidence type="ECO:0008006" key="4">
    <source>
        <dbReference type="Google" id="ProtNLM"/>
    </source>
</evidence>
<feature type="signal peptide" evidence="1">
    <location>
        <begin position="1"/>
        <end position="18"/>
    </location>
</feature>
<dbReference type="GeneID" id="8200254"/>
<dbReference type="AlphaFoldDB" id="C4R5X2"/>
<name>C4R5X2_KOMPG</name>
<dbReference type="PANTHER" id="PTHR28110">
    <property type="entry name" value="TRANSMEMBRANE PROTEIN"/>
    <property type="match status" value="1"/>
</dbReference>
<dbReference type="FunCoup" id="C4R5X2">
    <property type="interactions" value="53"/>
</dbReference>
<evidence type="ECO:0000313" key="3">
    <source>
        <dbReference type="Proteomes" id="UP000000314"/>
    </source>
</evidence>
<evidence type="ECO:0000313" key="2">
    <source>
        <dbReference type="EMBL" id="CAY70958.1"/>
    </source>
</evidence>
<keyword evidence="1" id="KW-0732">Signal</keyword>
<dbReference type="OMA" id="VCCHAIF"/>
<dbReference type="OrthoDB" id="4347at2759"/>